<protein>
    <submittedName>
        <fullName evidence="1">Uncharacterized protein</fullName>
    </submittedName>
</protein>
<dbReference type="EMBL" id="JARGDH010000001">
    <property type="protein sequence ID" value="KAL0281118.1"/>
    <property type="molecule type" value="Genomic_DNA"/>
</dbReference>
<accession>A0AAW2IHH8</accession>
<comment type="caution">
    <text evidence="1">The sequence shown here is derived from an EMBL/GenBank/DDBJ whole genome shotgun (WGS) entry which is preliminary data.</text>
</comment>
<dbReference type="AlphaFoldDB" id="A0AAW2IHH8"/>
<organism evidence="1">
    <name type="scientific">Menopon gallinae</name>
    <name type="common">poultry shaft louse</name>
    <dbReference type="NCBI Taxonomy" id="328185"/>
    <lineage>
        <taxon>Eukaryota</taxon>
        <taxon>Metazoa</taxon>
        <taxon>Ecdysozoa</taxon>
        <taxon>Arthropoda</taxon>
        <taxon>Hexapoda</taxon>
        <taxon>Insecta</taxon>
        <taxon>Pterygota</taxon>
        <taxon>Neoptera</taxon>
        <taxon>Paraneoptera</taxon>
        <taxon>Psocodea</taxon>
        <taxon>Troctomorpha</taxon>
        <taxon>Phthiraptera</taxon>
        <taxon>Amblycera</taxon>
        <taxon>Menoponidae</taxon>
        <taxon>Menopon</taxon>
    </lineage>
</organism>
<gene>
    <name evidence="1" type="ORF">PYX00_002214</name>
</gene>
<name>A0AAW2IHH8_9NEOP</name>
<evidence type="ECO:0000313" key="1">
    <source>
        <dbReference type="EMBL" id="KAL0281118.1"/>
    </source>
</evidence>
<reference evidence="1" key="1">
    <citation type="journal article" date="2024" name="Gigascience">
        <title>Chromosome-level genome of the poultry shaft louse Menopon gallinae provides insight into the host-switching and adaptive evolution of parasitic lice.</title>
        <authorList>
            <person name="Xu Y."/>
            <person name="Ma L."/>
            <person name="Liu S."/>
            <person name="Liang Y."/>
            <person name="Liu Q."/>
            <person name="He Z."/>
            <person name="Tian L."/>
            <person name="Duan Y."/>
            <person name="Cai W."/>
            <person name="Li H."/>
            <person name="Song F."/>
        </authorList>
    </citation>
    <scope>NUCLEOTIDE SEQUENCE</scope>
    <source>
        <strain evidence="1">Cailab_2023a</strain>
    </source>
</reference>
<sequence length="143" mass="16638">MDGGLNYNCRLALTPQQPTTSTRIGLAYRSPYYFSYGKQQLGRIPNIEVTKPFAGDEIYSTTYNDTFIRPSVEKDNTNMLKKCRRGLQTEFPKLIKPFPTRLQETEYRNQYLEKPLPMTVKGSNIEKLSTCPQLIVDNFNWKR</sequence>
<proteinExistence type="predicted"/>